<sequence length="374" mass="43656">MGYDKYNKKEANMLNKYLALFFILGLLFFPPRIFAGEAEIQMTQWIRYTHAYQKDTTKTTLTKSEFSLERGYLRLNYKYNDNWRIYFTSDIYTSSKFPEVAGLKIKDAYLRIANFLLPDLDLNIGLQKTYFSRIHDWEYLTVEKAYTDKNKIVASADYGISLTGILPKAFGQYRFGLYNGEGYNKLPVNTTPTLLGDLRIVPFSGLVIGGSVLYEKENRIRFKYSPKPPADTLSKNSFGLAPFARLTFGDLRLEGEYILYRFDRVHHDTTGGTLVEKKRRYELGGFYLMPILIIRPIKAELLGRFDLFQQKEDGKKNEKISSWLAVAGVNYYPFGKDVVFQFNWQRERYLDKNLPGTDIFYFQVKGTWKKLFSE</sequence>
<dbReference type="EMBL" id="DTMQ01000011">
    <property type="protein sequence ID" value="HGE98746.1"/>
    <property type="molecule type" value="Genomic_DNA"/>
</dbReference>
<dbReference type="InterPro" id="IPR023614">
    <property type="entry name" value="Porin_dom_sf"/>
</dbReference>
<name>A0A7C3UXX4_UNCW3</name>
<comment type="caution">
    <text evidence="1">The sequence shown here is derived from an EMBL/GenBank/DDBJ whole genome shotgun (WGS) entry which is preliminary data.</text>
</comment>
<accession>A0A7C3UXX4</accession>
<gene>
    <name evidence="1" type="ORF">ENX07_01545</name>
</gene>
<dbReference type="Gene3D" id="2.40.160.10">
    <property type="entry name" value="Porin"/>
    <property type="match status" value="1"/>
</dbReference>
<proteinExistence type="predicted"/>
<dbReference type="AlphaFoldDB" id="A0A7C3UXX4"/>
<evidence type="ECO:0000313" key="1">
    <source>
        <dbReference type="EMBL" id="HGE98746.1"/>
    </source>
</evidence>
<organism evidence="1">
    <name type="scientific">candidate division WOR-3 bacterium</name>
    <dbReference type="NCBI Taxonomy" id="2052148"/>
    <lineage>
        <taxon>Bacteria</taxon>
        <taxon>Bacteria division WOR-3</taxon>
    </lineage>
</organism>
<reference evidence="1" key="1">
    <citation type="journal article" date="2020" name="mSystems">
        <title>Genome- and Community-Level Interaction Insights into Carbon Utilization and Element Cycling Functions of Hydrothermarchaeota in Hydrothermal Sediment.</title>
        <authorList>
            <person name="Zhou Z."/>
            <person name="Liu Y."/>
            <person name="Xu W."/>
            <person name="Pan J."/>
            <person name="Luo Z.H."/>
            <person name="Li M."/>
        </authorList>
    </citation>
    <scope>NUCLEOTIDE SEQUENCE [LARGE SCALE GENOMIC DNA]</scope>
    <source>
        <strain evidence="1">SpSt-906</strain>
    </source>
</reference>
<protein>
    <recommendedName>
        <fullName evidence="2">Phosphate-selective porin O and P</fullName>
    </recommendedName>
</protein>
<evidence type="ECO:0008006" key="2">
    <source>
        <dbReference type="Google" id="ProtNLM"/>
    </source>
</evidence>